<dbReference type="OrthoDB" id="2906561at2759"/>
<keyword evidence="2" id="KW-1185">Reference proteome</keyword>
<dbReference type="EMBL" id="KN823048">
    <property type="protein sequence ID" value="KIO25115.1"/>
    <property type="molecule type" value="Genomic_DNA"/>
</dbReference>
<dbReference type="AlphaFoldDB" id="A0A0C3Q6R2"/>
<proteinExistence type="predicted"/>
<evidence type="ECO:0008006" key="3">
    <source>
        <dbReference type="Google" id="ProtNLM"/>
    </source>
</evidence>
<accession>A0A0C3Q6R2</accession>
<reference evidence="1 2" key="1">
    <citation type="submission" date="2014-04" db="EMBL/GenBank/DDBJ databases">
        <authorList>
            <consortium name="DOE Joint Genome Institute"/>
            <person name="Kuo A."/>
            <person name="Girlanda M."/>
            <person name="Perotto S."/>
            <person name="Kohler A."/>
            <person name="Nagy L.G."/>
            <person name="Floudas D."/>
            <person name="Copeland A."/>
            <person name="Barry K.W."/>
            <person name="Cichocki N."/>
            <person name="Veneault-Fourrey C."/>
            <person name="LaButti K."/>
            <person name="Lindquist E.A."/>
            <person name="Lipzen A."/>
            <person name="Lundell T."/>
            <person name="Morin E."/>
            <person name="Murat C."/>
            <person name="Sun H."/>
            <person name="Tunlid A."/>
            <person name="Henrissat B."/>
            <person name="Grigoriev I.V."/>
            <person name="Hibbett D.S."/>
            <person name="Martin F."/>
            <person name="Nordberg H.P."/>
            <person name="Cantor M.N."/>
            <person name="Hua S.X."/>
        </authorList>
    </citation>
    <scope>NUCLEOTIDE SEQUENCE [LARGE SCALE GENOMIC DNA]</scope>
    <source>
        <strain evidence="1 2">MUT 4182</strain>
    </source>
</reference>
<dbReference type="Proteomes" id="UP000054248">
    <property type="component" value="Unassembled WGS sequence"/>
</dbReference>
<evidence type="ECO:0000313" key="1">
    <source>
        <dbReference type="EMBL" id="KIO25115.1"/>
    </source>
</evidence>
<evidence type="ECO:0000313" key="2">
    <source>
        <dbReference type="Proteomes" id="UP000054248"/>
    </source>
</evidence>
<dbReference type="SUPFAM" id="SSF52047">
    <property type="entry name" value="RNI-like"/>
    <property type="match status" value="1"/>
</dbReference>
<reference evidence="2" key="2">
    <citation type="submission" date="2015-01" db="EMBL/GenBank/DDBJ databases">
        <title>Evolutionary Origins and Diversification of the Mycorrhizal Mutualists.</title>
        <authorList>
            <consortium name="DOE Joint Genome Institute"/>
            <consortium name="Mycorrhizal Genomics Consortium"/>
            <person name="Kohler A."/>
            <person name="Kuo A."/>
            <person name="Nagy L.G."/>
            <person name="Floudas D."/>
            <person name="Copeland A."/>
            <person name="Barry K.W."/>
            <person name="Cichocki N."/>
            <person name="Veneault-Fourrey C."/>
            <person name="LaButti K."/>
            <person name="Lindquist E.A."/>
            <person name="Lipzen A."/>
            <person name="Lundell T."/>
            <person name="Morin E."/>
            <person name="Murat C."/>
            <person name="Riley R."/>
            <person name="Ohm R."/>
            <person name="Sun H."/>
            <person name="Tunlid A."/>
            <person name="Henrissat B."/>
            <person name="Grigoriev I.V."/>
            <person name="Hibbett D.S."/>
            <person name="Martin F."/>
        </authorList>
    </citation>
    <scope>NUCLEOTIDE SEQUENCE [LARGE SCALE GENOMIC DNA]</scope>
    <source>
        <strain evidence="2">MUT 4182</strain>
    </source>
</reference>
<dbReference type="HOGENOM" id="CLU_038506_0_0_1"/>
<dbReference type="Gene3D" id="3.80.10.10">
    <property type="entry name" value="Ribonuclease Inhibitor"/>
    <property type="match status" value="1"/>
</dbReference>
<protein>
    <recommendedName>
        <fullName evidence="3">F-box domain-containing protein</fullName>
    </recommendedName>
</protein>
<gene>
    <name evidence="1" type="ORF">M407DRAFT_25548</name>
</gene>
<organism evidence="1 2">
    <name type="scientific">Tulasnella calospora MUT 4182</name>
    <dbReference type="NCBI Taxonomy" id="1051891"/>
    <lineage>
        <taxon>Eukaryota</taxon>
        <taxon>Fungi</taxon>
        <taxon>Dikarya</taxon>
        <taxon>Basidiomycota</taxon>
        <taxon>Agaricomycotina</taxon>
        <taxon>Agaricomycetes</taxon>
        <taxon>Cantharellales</taxon>
        <taxon>Tulasnellaceae</taxon>
        <taxon>Tulasnella</taxon>
    </lineage>
</organism>
<dbReference type="InterPro" id="IPR032675">
    <property type="entry name" value="LRR_dom_sf"/>
</dbReference>
<sequence length="526" mass="60054">MEIAGSRQTFPQSSISRLPPELLVAILKFELQSNYFMAESTIPTTDFYLRLYMRRLYTMRLVGKRWQEIIDGTPTFWIFVLASLPPHVNDTTILRSKTRPFSVVYAPGTEGKQPPVKDFLAMIAHTHSRWSAYTGPAVPEYLDAMGPLLQEINLWTGFEEQFPAKPWELLGGSTTGLRHVALYGVSIRWRMGMFFRLKSLTLNDVKRRWNGFKTGYILDFLHASPCLEHLRLESLHTTITIEDAPPSIITLPRLRSIRLYDCQDLVTEPILQHIRAPSCINFSLSVPKADSPEGAHRLMEEVLLPFQGIIRTIHECHGDSEIGLGFSEFSWHTPRLSDKDHQFNVSLSGAALMIAMRWVEEILGPNSSLSLHFPICFNDAILEIIAPTRCVTKVVITPSRGREDFLRILSFLARRLLVNPSLPALPRLREIILTSSEWTAQDILSFVCSRCNPPSLETAEQPLLVITMRRRWVPFRNGPQPVLDYAVLTKIREHKSVERVEFVGLKARDGMLAVIWNEELSQPQWC</sequence>
<name>A0A0C3Q6R2_9AGAM</name>